<name>C3YHN9_BRAFL</name>
<proteinExistence type="predicted"/>
<evidence type="ECO:0000256" key="1">
    <source>
        <dbReference type="SAM" id="MobiDB-lite"/>
    </source>
</evidence>
<evidence type="ECO:0000256" key="2">
    <source>
        <dbReference type="SAM" id="SignalP"/>
    </source>
</evidence>
<sequence length="330" mass="35935">MRPSGGVLFLLLALTVVSTAPGHPLARRSVVCKLKLVEVVEGTRDQSPGIDVDALIRGDVPTTTDEAVLRTDMTGSGNDDTADVTSPGPEPRDAKMRPSGGVLYLFLALTVVRAAPGHPLARRSVVVELKILPVPITRNRASNRVDLVLSRDRPVLLCEPRGTKMRPYGGVLYLVLALTLASAAPGHPLARRSVIETVYIDESPGYGREGSGLDPDTDVFIGRPDTGHETGPAVGNGMAGLSPGQQCRERWGRALMECFHDYRRAMNDLGELLLSAAGQTLFCGVQMELYQCYQTVLDQPFCAQDNEIDSRRTKIQTDMRVIRQKCNDFR</sequence>
<reference evidence="3" key="1">
    <citation type="journal article" date="2008" name="Nature">
        <title>The amphioxus genome and the evolution of the chordate karyotype.</title>
        <authorList>
            <consortium name="US DOE Joint Genome Institute (JGI-PGF)"/>
            <person name="Putnam N.H."/>
            <person name="Butts T."/>
            <person name="Ferrier D.E.K."/>
            <person name="Furlong R.F."/>
            <person name="Hellsten U."/>
            <person name="Kawashima T."/>
            <person name="Robinson-Rechavi M."/>
            <person name="Shoguchi E."/>
            <person name="Terry A."/>
            <person name="Yu J.-K."/>
            <person name="Benito-Gutierrez E.L."/>
            <person name="Dubchak I."/>
            <person name="Garcia-Fernandez J."/>
            <person name="Gibson-Brown J.J."/>
            <person name="Grigoriev I.V."/>
            <person name="Horton A.C."/>
            <person name="de Jong P.J."/>
            <person name="Jurka J."/>
            <person name="Kapitonov V.V."/>
            <person name="Kohara Y."/>
            <person name="Kuroki Y."/>
            <person name="Lindquist E."/>
            <person name="Lucas S."/>
            <person name="Osoegawa K."/>
            <person name="Pennacchio L.A."/>
            <person name="Salamov A.A."/>
            <person name="Satou Y."/>
            <person name="Sauka-Spengler T."/>
            <person name="Schmutz J."/>
            <person name="Shin-I T."/>
            <person name="Toyoda A."/>
            <person name="Bronner-Fraser M."/>
            <person name="Fujiyama A."/>
            <person name="Holland L.Z."/>
            <person name="Holland P.W.H."/>
            <person name="Satoh N."/>
            <person name="Rokhsar D.S."/>
        </authorList>
    </citation>
    <scope>NUCLEOTIDE SEQUENCE [LARGE SCALE GENOMIC DNA]</scope>
    <source>
        <strain evidence="3">S238N-H82</strain>
        <tissue evidence="3">Testes</tissue>
    </source>
</reference>
<evidence type="ECO:0000313" key="3">
    <source>
        <dbReference type="EMBL" id="EEN60026.1"/>
    </source>
</evidence>
<feature type="signal peptide" evidence="2">
    <location>
        <begin position="1"/>
        <end position="19"/>
    </location>
</feature>
<dbReference type="AlphaFoldDB" id="C3YHN9"/>
<protein>
    <submittedName>
        <fullName evidence="3">Uncharacterized protein</fullName>
    </submittedName>
</protein>
<gene>
    <name evidence="3" type="ORF">BRAFLDRAFT_71696</name>
</gene>
<keyword evidence="2" id="KW-0732">Signal</keyword>
<organism>
    <name type="scientific">Branchiostoma floridae</name>
    <name type="common">Florida lancelet</name>
    <name type="synonym">Amphioxus</name>
    <dbReference type="NCBI Taxonomy" id="7739"/>
    <lineage>
        <taxon>Eukaryota</taxon>
        <taxon>Metazoa</taxon>
        <taxon>Chordata</taxon>
        <taxon>Cephalochordata</taxon>
        <taxon>Leptocardii</taxon>
        <taxon>Amphioxiformes</taxon>
        <taxon>Branchiostomatidae</taxon>
        <taxon>Branchiostoma</taxon>
    </lineage>
</organism>
<feature type="chain" id="PRO_5002935695" evidence="2">
    <location>
        <begin position="20"/>
        <end position="330"/>
    </location>
</feature>
<accession>C3YHN9</accession>
<dbReference type="EMBL" id="GG666514">
    <property type="protein sequence ID" value="EEN60026.1"/>
    <property type="molecule type" value="Genomic_DNA"/>
</dbReference>
<feature type="region of interest" description="Disordered" evidence="1">
    <location>
        <begin position="71"/>
        <end position="94"/>
    </location>
</feature>
<dbReference type="InParanoid" id="C3YHN9"/>